<keyword evidence="2" id="KW-0285">Flavoprotein</keyword>
<dbReference type="STRING" id="1849047.A0A3D8QPA4"/>
<dbReference type="PANTHER" id="PTHR11552">
    <property type="entry name" value="GLUCOSE-METHANOL-CHOLINE GMC OXIDOREDUCTASE"/>
    <property type="match status" value="1"/>
</dbReference>
<evidence type="ECO:0000313" key="5">
    <source>
        <dbReference type="Proteomes" id="UP000256645"/>
    </source>
</evidence>
<feature type="domain" description="Glucose-methanol-choline oxidoreductase N-terminal" evidence="3">
    <location>
        <begin position="280"/>
        <end position="294"/>
    </location>
</feature>
<gene>
    <name evidence="4" type="ORF">BP6252_11174</name>
</gene>
<name>A0A3D8QPA4_9HELO</name>
<dbReference type="SUPFAM" id="SSF54373">
    <property type="entry name" value="FAD-linked reductases, C-terminal domain"/>
    <property type="match status" value="1"/>
</dbReference>
<protein>
    <submittedName>
        <fullName evidence="4">Alcohol oxidase-5</fullName>
    </submittedName>
</protein>
<dbReference type="InterPro" id="IPR012132">
    <property type="entry name" value="GMC_OxRdtase"/>
</dbReference>
<sequence length="610" mass="66246">MSSTSTEEFASKQYDYVIIGGGIAGLVVAARLTEDPNVSVAVLEAGENRLNDPKIDVPAMFTTLYNDSKYDWNFKTVPQSALHNRTIDQPRGKVLGGSSAINFMMCAHASRKDLDNWAALTGDPAWGFDQLQKYFRKAETYTPDAADVPGMEIMDVALHGHEGPVQTRLYPVAGELDNAFAPTFKTLGLDAKEDPRKGATLGGYKMLKFVDQTYKRSYAASAYYAPVKERKNLHVLTSAFVEKILFEEKEGEINAMGVYVTVDGHSLTIQATSEVILAAGAIQSPQLLELSGIGRKDRLERYNIEVIVDNASVGENLQDHTIVPLLYEVHEGLATAETIKQPGVLEWATGEFQAGRGGPLASGVSCTAFLSYDSVREALGQDSSKVVGISNVPTAATLAQAELLKADFLDKGEAELQINFGATGWNPYSETLSGLFLHDDPGNFAGFAMGLTHPFSRGSVHIQSSNPAVPPLIDPKYLSHPLDVELVKEALLFSQKLSETEPMAGYLKDKADGMGKIIQPSFKMAERLTDEKAEWFAREATFSSWHPVGTCAMLPRGEGGVVDSRLKVYGVKGLRIVDASIIPLQVRGNIASAVYAIAEKAADLIKEDRE</sequence>
<dbReference type="PANTHER" id="PTHR11552:SF210">
    <property type="entry name" value="GLUCOSE-METHANOL-CHOLINE OXIDOREDUCTASE N-TERMINAL DOMAIN-CONTAINING PROTEIN-RELATED"/>
    <property type="match status" value="1"/>
</dbReference>
<evidence type="ECO:0000313" key="4">
    <source>
        <dbReference type="EMBL" id="RDW63629.1"/>
    </source>
</evidence>
<dbReference type="Gene3D" id="3.30.560.10">
    <property type="entry name" value="Glucose Oxidase, domain 3"/>
    <property type="match status" value="1"/>
</dbReference>
<dbReference type="Gene3D" id="3.50.50.60">
    <property type="entry name" value="FAD/NAD(P)-binding domain"/>
    <property type="match status" value="1"/>
</dbReference>
<dbReference type="PIRSF" id="PIRSF000137">
    <property type="entry name" value="Alcohol_oxidase"/>
    <property type="match status" value="1"/>
</dbReference>
<dbReference type="InterPro" id="IPR000172">
    <property type="entry name" value="GMC_OxRdtase_N"/>
</dbReference>
<feature type="binding site" evidence="2">
    <location>
        <position position="94"/>
    </location>
    <ligand>
        <name>FAD</name>
        <dbReference type="ChEBI" id="CHEBI:57692"/>
    </ligand>
</feature>
<dbReference type="Pfam" id="PF00732">
    <property type="entry name" value="GMC_oxred_N"/>
    <property type="match status" value="1"/>
</dbReference>
<dbReference type="EMBL" id="PDLM01000013">
    <property type="protein sequence ID" value="RDW63629.1"/>
    <property type="molecule type" value="Genomic_DNA"/>
</dbReference>
<dbReference type="SUPFAM" id="SSF51905">
    <property type="entry name" value="FAD/NAD(P)-binding domain"/>
    <property type="match status" value="1"/>
</dbReference>
<dbReference type="PROSITE" id="PS00624">
    <property type="entry name" value="GMC_OXRED_2"/>
    <property type="match status" value="1"/>
</dbReference>
<dbReference type="GO" id="GO:0016614">
    <property type="term" value="F:oxidoreductase activity, acting on CH-OH group of donors"/>
    <property type="evidence" value="ECO:0007669"/>
    <property type="project" value="InterPro"/>
</dbReference>
<accession>A0A3D8QPA4</accession>
<evidence type="ECO:0000256" key="1">
    <source>
        <dbReference type="ARBA" id="ARBA00010790"/>
    </source>
</evidence>
<keyword evidence="2" id="KW-0274">FAD</keyword>
<dbReference type="Proteomes" id="UP000256645">
    <property type="component" value="Unassembled WGS sequence"/>
</dbReference>
<dbReference type="OrthoDB" id="269227at2759"/>
<evidence type="ECO:0000259" key="3">
    <source>
        <dbReference type="PROSITE" id="PS00624"/>
    </source>
</evidence>
<comment type="cofactor">
    <cofactor evidence="2">
        <name>FAD</name>
        <dbReference type="ChEBI" id="CHEBI:57692"/>
    </cofactor>
</comment>
<dbReference type="InterPro" id="IPR036188">
    <property type="entry name" value="FAD/NAD-bd_sf"/>
</dbReference>
<proteinExistence type="inferred from homology"/>
<feature type="binding site" evidence="2">
    <location>
        <position position="241"/>
    </location>
    <ligand>
        <name>FAD</name>
        <dbReference type="ChEBI" id="CHEBI:57692"/>
    </ligand>
</feature>
<comment type="caution">
    <text evidence="4">The sequence shown here is derived from an EMBL/GenBank/DDBJ whole genome shotgun (WGS) entry which is preliminary data.</text>
</comment>
<feature type="binding site" evidence="2">
    <location>
        <begin position="545"/>
        <end position="546"/>
    </location>
    <ligand>
        <name>FAD</name>
        <dbReference type="ChEBI" id="CHEBI:57692"/>
    </ligand>
</feature>
<reference evidence="4 5" key="1">
    <citation type="journal article" date="2018" name="IMA Fungus">
        <title>IMA Genome-F 9: Draft genome sequence of Annulohypoxylon stygium, Aspergillus mulundensis, Berkeleyomyces basicola (syn. Thielaviopsis basicola), Ceratocystis smalleyi, two Cercospora beticola strains, Coleophoma cylindrospora, Fusarium fracticaudum, Phialophora cf. hyalina, and Morchella septimelata.</title>
        <authorList>
            <person name="Wingfield B.D."/>
            <person name="Bills G.F."/>
            <person name="Dong Y."/>
            <person name="Huang W."/>
            <person name="Nel W.J."/>
            <person name="Swalarsk-Parry B.S."/>
            <person name="Vaghefi N."/>
            <person name="Wilken P.M."/>
            <person name="An Z."/>
            <person name="de Beer Z.W."/>
            <person name="De Vos L."/>
            <person name="Chen L."/>
            <person name="Duong T.A."/>
            <person name="Gao Y."/>
            <person name="Hammerbacher A."/>
            <person name="Kikkert J.R."/>
            <person name="Li Y."/>
            <person name="Li H."/>
            <person name="Li K."/>
            <person name="Li Q."/>
            <person name="Liu X."/>
            <person name="Ma X."/>
            <person name="Naidoo K."/>
            <person name="Pethybridge S.J."/>
            <person name="Sun J."/>
            <person name="Steenkamp E.T."/>
            <person name="van der Nest M.A."/>
            <person name="van Wyk S."/>
            <person name="Wingfield M.J."/>
            <person name="Xiong C."/>
            <person name="Yue Q."/>
            <person name="Zhang X."/>
        </authorList>
    </citation>
    <scope>NUCLEOTIDE SEQUENCE [LARGE SCALE GENOMIC DNA]</scope>
    <source>
        <strain evidence="4 5">BP6252</strain>
    </source>
</reference>
<comment type="similarity">
    <text evidence="1">Belongs to the GMC oxidoreductase family.</text>
</comment>
<dbReference type="InterPro" id="IPR007867">
    <property type="entry name" value="GMC_OxRtase_C"/>
</dbReference>
<organism evidence="4 5">
    <name type="scientific">Coleophoma cylindrospora</name>
    <dbReference type="NCBI Taxonomy" id="1849047"/>
    <lineage>
        <taxon>Eukaryota</taxon>
        <taxon>Fungi</taxon>
        <taxon>Dikarya</taxon>
        <taxon>Ascomycota</taxon>
        <taxon>Pezizomycotina</taxon>
        <taxon>Leotiomycetes</taxon>
        <taxon>Helotiales</taxon>
        <taxon>Dermateaceae</taxon>
        <taxon>Coleophoma</taxon>
    </lineage>
</organism>
<dbReference type="Pfam" id="PF05199">
    <property type="entry name" value="GMC_oxred_C"/>
    <property type="match status" value="1"/>
</dbReference>
<dbReference type="GO" id="GO:0050660">
    <property type="term" value="F:flavin adenine dinucleotide binding"/>
    <property type="evidence" value="ECO:0007669"/>
    <property type="project" value="InterPro"/>
</dbReference>
<keyword evidence="5" id="KW-1185">Reference proteome</keyword>
<evidence type="ECO:0000256" key="2">
    <source>
        <dbReference type="PIRSR" id="PIRSR000137-2"/>
    </source>
</evidence>
<dbReference type="AlphaFoldDB" id="A0A3D8QPA4"/>